<dbReference type="RefSeq" id="WP_096602766.1">
    <property type="nucleotide sequence ID" value="NZ_OBEN01000008.1"/>
</dbReference>
<dbReference type="Pfam" id="PF19502">
    <property type="entry name" value="DUF6036"/>
    <property type="match status" value="1"/>
</dbReference>
<organism evidence="2 3">
    <name type="scientific">Hydrogenobacter hydrogenophilus</name>
    <dbReference type="NCBI Taxonomy" id="35835"/>
    <lineage>
        <taxon>Bacteria</taxon>
        <taxon>Pseudomonadati</taxon>
        <taxon>Aquificota</taxon>
        <taxon>Aquificia</taxon>
        <taxon>Aquificales</taxon>
        <taxon>Aquificaceae</taxon>
        <taxon>Hydrogenobacter</taxon>
    </lineage>
</organism>
<accession>A0A285P1E0</accession>
<sequence>MNRKEVEAKLKAITEEINEELRKRNLDLKIFLILVGSASLIVKYHLKRGTKDIDVILRPYLGGIGDLLTRRGFQVVSEALVNLHPDYEDRLELVLAEGQVFVLTLSPYDLAISKISRGFDKDINDVLESDLIKQIDFNKLKELYFEAMSYWIGNEKRYRFSWEVFEDAYLRKFGQTFDEGRGFDKSP</sequence>
<gene>
    <name evidence="2" type="ORF">SAMN06265353_1396</name>
</gene>
<evidence type="ECO:0000259" key="1">
    <source>
        <dbReference type="Pfam" id="PF19502"/>
    </source>
</evidence>
<evidence type="ECO:0000313" key="2">
    <source>
        <dbReference type="EMBL" id="SNZ15540.1"/>
    </source>
</evidence>
<protein>
    <recommendedName>
        <fullName evidence="1">DUF6036 domain-containing protein</fullName>
    </recommendedName>
</protein>
<dbReference type="AlphaFoldDB" id="A0A285P1E0"/>
<keyword evidence="3" id="KW-1185">Reference proteome</keyword>
<dbReference type="OrthoDB" id="5405370at2"/>
<reference evidence="3" key="1">
    <citation type="submission" date="2017-09" db="EMBL/GenBank/DDBJ databases">
        <authorList>
            <person name="Varghese N."/>
            <person name="Submissions S."/>
        </authorList>
    </citation>
    <scope>NUCLEOTIDE SEQUENCE [LARGE SCALE GENOMIC DNA]</scope>
    <source>
        <strain evidence="3">DSM 2913</strain>
    </source>
</reference>
<feature type="domain" description="DUF6036" evidence="1">
    <location>
        <begin position="9"/>
        <end position="169"/>
    </location>
</feature>
<dbReference type="Proteomes" id="UP000218627">
    <property type="component" value="Unassembled WGS sequence"/>
</dbReference>
<proteinExistence type="predicted"/>
<dbReference type="EMBL" id="OBEN01000008">
    <property type="protein sequence ID" value="SNZ15540.1"/>
    <property type="molecule type" value="Genomic_DNA"/>
</dbReference>
<dbReference type="InterPro" id="IPR045792">
    <property type="entry name" value="DUF6036"/>
</dbReference>
<name>A0A285P1E0_9AQUI</name>
<evidence type="ECO:0000313" key="3">
    <source>
        <dbReference type="Proteomes" id="UP000218627"/>
    </source>
</evidence>